<evidence type="ECO:0000313" key="2">
    <source>
        <dbReference type="Proteomes" id="UP001165064"/>
    </source>
</evidence>
<organism evidence="1 2">
    <name type="scientific">Ambrosiozyma monospora</name>
    <name type="common">Yeast</name>
    <name type="synonym">Endomycopsis monosporus</name>
    <dbReference type="NCBI Taxonomy" id="43982"/>
    <lineage>
        <taxon>Eukaryota</taxon>
        <taxon>Fungi</taxon>
        <taxon>Dikarya</taxon>
        <taxon>Ascomycota</taxon>
        <taxon>Saccharomycotina</taxon>
        <taxon>Pichiomycetes</taxon>
        <taxon>Pichiales</taxon>
        <taxon>Pichiaceae</taxon>
        <taxon>Ambrosiozyma</taxon>
    </lineage>
</organism>
<name>A0ACB5T0Y7_AMBMO</name>
<comment type="caution">
    <text evidence="1">The sequence shown here is derived from an EMBL/GenBank/DDBJ whole genome shotgun (WGS) entry which is preliminary data.</text>
</comment>
<evidence type="ECO:0000313" key="1">
    <source>
        <dbReference type="EMBL" id="GME78836.1"/>
    </source>
</evidence>
<gene>
    <name evidence="1" type="ORF">Amon02_000363200</name>
</gene>
<keyword evidence="2" id="KW-1185">Reference proteome</keyword>
<accession>A0ACB5T0Y7</accession>
<dbReference type="EMBL" id="BSXS01002343">
    <property type="protein sequence ID" value="GME78836.1"/>
    <property type="molecule type" value="Genomic_DNA"/>
</dbReference>
<proteinExistence type="predicted"/>
<reference evidence="1" key="1">
    <citation type="submission" date="2023-04" db="EMBL/GenBank/DDBJ databases">
        <title>Ambrosiozyma monospora NBRC 10751.</title>
        <authorList>
            <person name="Ichikawa N."/>
            <person name="Sato H."/>
            <person name="Tonouchi N."/>
        </authorList>
    </citation>
    <scope>NUCLEOTIDE SEQUENCE</scope>
    <source>
        <strain evidence="1">NBRC 10751</strain>
    </source>
</reference>
<sequence>MSYEENLLFTETSDNHHIDDMDEASVVGRALTAIVDIGSNGIRFSISSRAPHHARIMPCVFKDRLGISLFDAQLPDSATSNVKKPIPDDAIHEIIQAMKRFKWICDDFGVPASGVKVVATEATREASNSKEFRDIIYNATGWKVSVLSKEEEGRTGAYGVASSFHDISGLFMDLGGGTTQISWIRARDGEVKISEHPVSLPYGAAILTDRLKHEDITELYDEIKKSYEVALEKIDLPQILTDEAEKNGGFRLC</sequence>
<dbReference type="Proteomes" id="UP001165064">
    <property type="component" value="Unassembled WGS sequence"/>
</dbReference>
<protein>
    <submittedName>
        <fullName evidence="1">Unnamed protein product</fullName>
    </submittedName>
</protein>